<organism evidence="1 2">
    <name type="scientific">Dioscorea alata</name>
    <name type="common">Purple yam</name>
    <dbReference type="NCBI Taxonomy" id="55571"/>
    <lineage>
        <taxon>Eukaryota</taxon>
        <taxon>Viridiplantae</taxon>
        <taxon>Streptophyta</taxon>
        <taxon>Embryophyta</taxon>
        <taxon>Tracheophyta</taxon>
        <taxon>Spermatophyta</taxon>
        <taxon>Magnoliopsida</taxon>
        <taxon>Liliopsida</taxon>
        <taxon>Dioscoreales</taxon>
        <taxon>Dioscoreaceae</taxon>
        <taxon>Dioscorea</taxon>
    </lineage>
</organism>
<name>A0ACB7WJ09_DIOAL</name>
<gene>
    <name evidence="1" type="ORF">IHE45_03G017400</name>
</gene>
<evidence type="ECO:0000313" key="1">
    <source>
        <dbReference type="EMBL" id="KAH7688200.1"/>
    </source>
</evidence>
<evidence type="ECO:0000313" key="2">
    <source>
        <dbReference type="Proteomes" id="UP000827976"/>
    </source>
</evidence>
<accession>A0ACB7WJ09</accession>
<keyword evidence="2" id="KW-1185">Reference proteome</keyword>
<comment type="caution">
    <text evidence="1">The sequence shown here is derived from an EMBL/GenBank/DDBJ whole genome shotgun (WGS) entry which is preliminary data.</text>
</comment>
<proteinExistence type="predicted"/>
<keyword evidence="1" id="KW-0378">Hydrolase</keyword>
<dbReference type="Proteomes" id="UP000827976">
    <property type="component" value="Chromosome 3"/>
</dbReference>
<reference evidence="2" key="1">
    <citation type="journal article" date="2022" name="Nat. Commun.">
        <title>Chromosome evolution and the genetic basis of agronomically important traits in greater yam.</title>
        <authorList>
            <person name="Bredeson J.V."/>
            <person name="Lyons J.B."/>
            <person name="Oniyinde I.O."/>
            <person name="Okereke N.R."/>
            <person name="Kolade O."/>
            <person name="Nnabue I."/>
            <person name="Nwadili C.O."/>
            <person name="Hribova E."/>
            <person name="Parker M."/>
            <person name="Nwogha J."/>
            <person name="Shu S."/>
            <person name="Carlson J."/>
            <person name="Kariba R."/>
            <person name="Muthemba S."/>
            <person name="Knop K."/>
            <person name="Barton G.J."/>
            <person name="Sherwood A.V."/>
            <person name="Lopez-Montes A."/>
            <person name="Asiedu R."/>
            <person name="Jamnadass R."/>
            <person name="Muchugi A."/>
            <person name="Goodstein D."/>
            <person name="Egesi C.N."/>
            <person name="Featherston J."/>
            <person name="Asfaw A."/>
            <person name="Simpson G.G."/>
            <person name="Dolezel J."/>
            <person name="Hendre P.S."/>
            <person name="Van Deynze A."/>
            <person name="Kumar P.L."/>
            <person name="Obidiegwu J.E."/>
            <person name="Bhattacharjee R."/>
            <person name="Rokhsar D.S."/>
        </authorList>
    </citation>
    <scope>NUCLEOTIDE SEQUENCE [LARGE SCALE GENOMIC DNA]</scope>
    <source>
        <strain evidence="2">cv. TDa95/00328</strain>
    </source>
</reference>
<sequence length="1008" mass="109125">MRAGLSTIQQTLTPEASAVLTAAMAEAARRGHGQTTPLHVAATLLASPAGTLRQACLRSHPTSSHPLQCRALELCFSVALDRLPTSAAVSGGSNSGAVGDVAVTEPPISNALMAALKRAQAHQRRGCPESQQQPLLAVKVELEQLIVSILDDPGVSRVMREASFSSPTVKAAIENSISSAASGSGTGAGINIPHSSSPSLGLGIAAHRPQPPRNLYMNPKLHQPSPNNPNPIVGAGVGFGKTDDAARVVDILSRGSKRNPVLIGDNSPEIVMRDVIQKMERGEIPGFADAKVISLEKRLKAVDRTETASKIRELGDLIETQVGNRVVIDLGDLKWLVDPPRLLPIQQQQPMVVEAGRAAVTEMAKILKRFSGDGGRVYLVGTATCATYLRCQVHHPTMENDWDLQALPIPSRSSISGLLPRIPSGFPGESQPAVKGFPSFPGDGLLKQLPPTTATTATTASLCSLCMESYERELAKLVAKEFEKASSDSKPPLPQWLQAASNQLPVKEKEFNWKQSTEELLKKWRDTCARLHSTLPARQAFHPKSLPMSPQTIPLLKPRLVLTPSDRPPASPPGSPVKTDLVLGRLKPPVEPPPKQPDLFRNAHSDVDTFKRLYTGLIEKVGWQPEAVSSVIDAVLQSKSGCRRLRPGTKTDTWLMFAGPDRVGKAKMALGLSELLFGTAPVIVSFGQSHEDDGESDMNLRGRRSVNRIVDAIRQNPFSMIVLEDVDRADVVVRGTIKRAIEQGRFANSYGREVSLGNVIFVLTADWLPEDLKSSQSLLVQHEEKILEAAISGWQLELSLGEKAVKRKADWLHEDDDRPTKPSRKEPSLCLDLNLAAGVEDDHTDVSRNSSDLTVEHDHDNTRLKVQHLESSAPELIDSMDSTIIFKPVDFSPLRRKVSDAITTKFTTIIGNSLSISVDDDVLDRMVGGVWLGGSTTKLDQWTERVLVPRIEHLKSNLKTGLVTSLRLSSVKNGKHLLKNGSFGAGGNVDLLPATVTITVDGLRTIAE</sequence>
<dbReference type="EMBL" id="CM037013">
    <property type="protein sequence ID" value="KAH7688200.1"/>
    <property type="molecule type" value="Genomic_DNA"/>
</dbReference>
<protein>
    <submittedName>
        <fullName evidence="1">P-loop containing nucleoside triphosphate hydrolase protein</fullName>
    </submittedName>
</protein>